<feature type="region of interest" description="Disordered" evidence="1">
    <location>
        <begin position="453"/>
        <end position="472"/>
    </location>
</feature>
<feature type="transmembrane region" description="Helical" evidence="2">
    <location>
        <begin position="549"/>
        <end position="573"/>
    </location>
</feature>
<evidence type="ECO:0000313" key="3">
    <source>
        <dbReference type="EMBL" id="KAJ1371044.1"/>
    </source>
</evidence>
<keyword evidence="4" id="KW-1185">Reference proteome</keyword>
<sequence length="651" mass="72549">MATKQYDVLVLIRNYWRKAGEEVFKIGPAKARFVFQQDNVKPHTARKTECYGSSHGNELVRKLVCLKISTVPQKAISSSPLPEALLNDSPERSFPASPAEQAATSRALTFLCMSGRGHALSSGLSPATISPATQHGERFPRRSPPALSVGIPTFWKAPPTSAKYFIFIISERGWASPHCTIPRYETSSYFSCQPSSRVLDDFWMPFVLTLDSALNTEPSRDRGPIVSASVALRVLRLKIVHWGFEEMEMSSEDSTRYGCEEPRDQEARLWTIETDKSVLEKVKSVHLKTPNVVVIEYAYGFGCCLWICRILSPLALDIECWPHCSMFGTDSFMCRSNRKARATDEVWENTRKPLFANLILFNFTAVLDAELSTSLRPVPSLDTLHEYTIWHDRRKRSSSLTNNTLQSFSDSSDDDVGHQVLPKATPSSTTTSAINSTIIKKTEKPIPVFLSNPPKLTRTTISTPSTLPSDPRDVVKNEVQRAIDRLEGRGEDPRTTPQADKGLMNDEIIARPSVETKTKRYLLYAAPGIGCLIGLIPMIFLLKLCGSRITLAAALTNSAFLTAIIPVLSSYGFSTLFPIRVLLGVCFSPSLPVMGAVTANWGCLNEQLTFYCYYVRVHAVSTDYVVADNDVVILERIFHCRGSMLYIQLSH</sequence>
<evidence type="ECO:0000256" key="1">
    <source>
        <dbReference type="SAM" id="MobiDB-lite"/>
    </source>
</evidence>
<gene>
    <name evidence="3" type="ORF">KIN20_032913</name>
</gene>
<dbReference type="EMBL" id="JAHQIW010006895">
    <property type="protein sequence ID" value="KAJ1371044.1"/>
    <property type="molecule type" value="Genomic_DNA"/>
</dbReference>
<keyword evidence="2" id="KW-0472">Membrane</keyword>
<evidence type="ECO:0000256" key="2">
    <source>
        <dbReference type="SAM" id="Phobius"/>
    </source>
</evidence>
<evidence type="ECO:0000313" key="4">
    <source>
        <dbReference type="Proteomes" id="UP001196413"/>
    </source>
</evidence>
<dbReference type="AlphaFoldDB" id="A0AAD5WHU0"/>
<proteinExistence type="predicted"/>
<accession>A0AAD5WHU0</accession>
<organism evidence="3 4">
    <name type="scientific">Parelaphostrongylus tenuis</name>
    <name type="common">Meningeal worm</name>
    <dbReference type="NCBI Taxonomy" id="148309"/>
    <lineage>
        <taxon>Eukaryota</taxon>
        <taxon>Metazoa</taxon>
        <taxon>Ecdysozoa</taxon>
        <taxon>Nematoda</taxon>
        <taxon>Chromadorea</taxon>
        <taxon>Rhabditida</taxon>
        <taxon>Rhabditina</taxon>
        <taxon>Rhabditomorpha</taxon>
        <taxon>Strongyloidea</taxon>
        <taxon>Metastrongylidae</taxon>
        <taxon>Parelaphostrongylus</taxon>
    </lineage>
</organism>
<keyword evidence="2" id="KW-1133">Transmembrane helix</keyword>
<feature type="compositionally biased region" description="Low complexity" evidence="1">
    <location>
        <begin position="422"/>
        <end position="432"/>
    </location>
</feature>
<dbReference type="InterPro" id="IPR036259">
    <property type="entry name" value="MFS_trans_sf"/>
</dbReference>
<feature type="compositionally biased region" description="Polar residues" evidence="1">
    <location>
        <begin position="401"/>
        <end position="410"/>
    </location>
</feature>
<feature type="transmembrane region" description="Helical" evidence="2">
    <location>
        <begin position="579"/>
        <end position="601"/>
    </location>
</feature>
<feature type="compositionally biased region" description="Polar residues" evidence="1">
    <location>
        <begin position="457"/>
        <end position="468"/>
    </location>
</feature>
<keyword evidence="2" id="KW-0812">Transmembrane</keyword>
<dbReference type="GO" id="GO:0016020">
    <property type="term" value="C:membrane"/>
    <property type="evidence" value="ECO:0007669"/>
    <property type="project" value="TreeGrafter"/>
</dbReference>
<protein>
    <submittedName>
        <fullName evidence="3">Uncharacterized protein</fullName>
    </submittedName>
</protein>
<dbReference type="SUPFAM" id="SSF103473">
    <property type="entry name" value="MFS general substrate transporter"/>
    <property type="match status" value="1"/>
</dbReference>
<feature type="transmembrane region" description="Helical" evidence="2">
    <location>
        <begin position="521"/>
        <end position="542"/>
    </location>
</feature>
<comment type="caution">
    <text evidence="3">The sequence shown here is derived from an EMBL/GenBank/DDBJ whole genome shotgun (WGS) entry which is preliminary data.</text>
</comment>
<dbReference type="PANTHER" id="PTHR45757:SF7">
    <property type="entry name" value="MFS DOMAIN-CONTAINING PROTEIN"/>
    <property type="match status" value="1"/>
</dbReference>
<reference evidence="3" key="1">
    <citation type="submission" date="2021-06" db="EMBL/GenBank/DDBJ databases">
        <title>Parelaphostrongylus tenuis whole genome reference sequence.</title>
        <authorList>
            <person name="Garwood T.J."/>
            <person name="Larsen P.A."/>
            <person name="Fountain-Jones N.M."/>
            <person name="Garbe J.R."/>
            <person name="Macchietto M.G."/>
            <person name="Kania S.A."/>
            <person name="Gerhold R.W."/>
            <person name="Richards J.E."/>
            <person name="Wolf T.M."/>
        </authorList>
    </citation>
    <scope>NUCLEOTIDE SEQUENCE</scope>
    <source>
        <strain evidence="3">MNPRO001-30</strain>
        <tissue evidence="3">Meninges</tissue>
    </source>
</reference>
<feature type="region of interest" description="Disordered" evidence="1">
    <location>
        <begin position="401"/>
        <end position="432"/>
    </location>
</feature>
<name>A0AAD5WHU0_PARTN</name>
<dbReference type="Proteomes" id="UP001196413">
    <property type="component" value="Unassembled WGS sequence"/>
</dbReference>
<dbReference type="PANTHER" id="PTHR45757">
    <property type="entry name" value="PROTEIN CBG23364-RELATED"/>
    <property type="match status" value="1"/>
</dbReference>
<dbReference type="Gene3D" id="1.20.1250.20">
    <property type="entry name" value="MFS general substrate transporter like domains"/>
    <property type="match status" value="1"/>
</dbReference>